<proteinExistence type="predicted"/>
<name>A0ABU2DU74_9MICC</name>
<evidence type="ECO:0000313" key="1">
    <source>
        <dbReference type="EMBL" id="MDR8020057.1"/>
    </source>
</evidence>
<dbReference type="Pfam" id="PF06224">
    <property type="entry name" value="AlkZ-like"/>
    <property type="match status" value="1"/>
</dbReference>
<accession>A0ABU2DU74</accession>
<dbReference type="InterPro" id="IPR009351">
    <property type="entry name" value="AlkZ-like"/>
</dbReference>
<sequence length="405" mass="43278">MLSVSAAAVRDVVVAGQMIPAPGVSLAEAPQQDAAQVLRQVGLLQLDPLMRVSTAQRLTSLTRLPRRARAERVDAALWPAGPFGGERVGFEAFTKVACLFPVEDWPLLRYSRARHRDHVERVLSARVRQQILTVVADHPGGAPIGAIETGAGAGERTTGWNWSEIKKAAELMVRAGELVITAREGTTRLFDLPERGLPAEVFDGDAAGPRAAEPEDEVLARLSRRAVGSLVVATEADIAHHYHLSPGQAEAGVRAAGLVPLAVDGWRTPGWCTSEVAEQLEQAEPTGEALSSAGQLGPVNQARLIGPFDPLLRDRRRASRILGFDYLFEAYVPAAKRVYGHYVMGVLSGSQMVARADVQRSGDTLRINGVFPEKGVSRRAATARTRAAAKTLATQLGAADVALPG</sequence>
<dbReference type="EMBL" id="JAVKGR010000015">
    <property type="protein sequence ID" value="MDR8020057.1"/>
    <property type="molecule type" value="Genomic_DNA"/>
</dbReference>
<reference evidence="1 2" key="1">
    <citation type="submission" date="2023-09" db="EMBL/GenBank/DDBJ databases">
        <title>Description of three actinobacteria isolated from air of manufacturing shop in a pharmaceutical factory.</title>
        <authorList>
            <person name="Zhang D.-F."/>
        </authorList>
    </citation>
    <scope>NUCLEOTIDE SEQUENCE [LARGE SCALE GENOMIC DNA]</scope>
    <source>
        <strain evidence="1 2">LY-0111</strain>
    </source>
</reference>
<comment type="caution">
    <text evidence="1">The sequence shown here is derived from an EMBL/GenBank/DDBJ whole genome shotgun (WGS) entry which is preliminary data.</text>
</comment>
<dbReference type="RefSeq" id="WP_310549037.1">
    <property type="nucleotide sequence ID" value="NZ_JAVKGR010000015.1"/>
</dbReference>
<protein>
    <submittedName>
        <fullName evidence="1">Crosslink repair DNA glycosylase YcaQ family protein</fullName>
    </submittedName>
</protein>
<dbReference type="PANTHER" id="PTHR30528">
    <property type="entry name" value="CYTOPLASMIC PROTEIN"/>
    <property type="match status" value="1"/>
</dbReference>
<gene>
    <name evidence="1" type="ORF">RIL96_10825</name>
</gene>
<organism evidence="1 2">
    <name type="scientific">Nesterenkonia aerolata</name>
    <dbReference type="NCBI Taxonomy" id="3074079"/>
    <lineage>
        <taxon>Bacteria</taxon>
        <taxon>Bacillati</taxon>
        <taxon>Actinomycetota</taxon>
        <taxon>Actinomycetes</taxon>
        <taxon>Micrococcales</taxon>
        <taxon>Micrococcaceae</taxon>
        <taxon>Nesterenkonia</taxon>
    </lineage>
</organism>
<evidence type="ECO:0000313" key="2">
    <source>
        <dbReference type="Proteomes" id="UP001251870"/>
    </source>
</evidence>
<keyword evidence="2" id="KW-1185">Reference proteome</keyword>
<dbReference type="PANTHER" id="PTHR30528:SF0">
    <property type="entry name" value="CYTOPLASMIC PROTEIN"/>
    <property type="match status" value="1"/>
</dbReference>
<dbReference type="Proteomes" id="UP001251870">
    <property type="component" value="Unassembled WGS sequence"/>
</dbReference>